<reference evidence="2" key="2">
    <citation type="submission" date="2023-05" db="EMBL/GenBank/DDBJ databases">
        <authorList>
            <consortium name="Lawrence Berkeley National Laboratory"/>
            <person name="Steindorff A."/>
            <person name="Hensen N."/>
            <person name="Bonometti L."/>
            <person name="Westerberg I."/>
            <person name="Brannstrom I.O."/>
            <person name="Guillou S."/>
            <person name="Cros-Aarteil S."/>
            <person name="Calhoun S."/>
            <person name="Haridas S."/>
            <person name="Kuo A."/>
            <person name="Mondo S."/>
            <person name="Pangilinan J."/>
            <person name="Riley R."/>
            <person name="Labutti K."/>
            <person name="Andreopoulos B."/>
            <person name="Lipzen A."/>
            <person name="Chen C."/>
            <person name="Yanf M."/>
            <person name="Daum C."/>
            <person name="Ng V."/>
            <person name="Clum A."/>
            <person name="Ohm R."/>
            <person name="Martin F."/>
            <person name="Silar P."/>
            <person name="Natvig D."/>
            <person name="Lalanne C."/>
            <person name="Gautier V."/>
            <person name="Ament-Velasquez S.L."/>
            <person name="Kruys A."/>
            <person name="Hutchinson M.I."/>
            <person name="Powell A.J."/>
            <person name="Barry K."/>
            <person name="Miller A.N."/>
            <person name="Grigoriev I.V."/>
            <person name="Debuchy R."/>
            <person name="Gladieux P."/>
            <person name="Thoren M.H."/>
            <person name="Johannesson H."/>
        </authorList>
    </citation>
    <scope>NUCLEOTIDE SEQUENCE</scope>
    <source>
        <strain evidence="2">CBS 508.74</strain>
    </source>
</reference>
<dbReference type="GeneID" id="89933545"/>
<feature type="compositionally biased region" description="Low complexity" evidence="1">
    <location>
        <begin position="198"/>
        <end position="215"/>
    </location>
</feature>
<dbReference type="EMBL" id="MU853360">
    <property type="protein sequence ID" value="KAK4108760.1"/>
    <property type="molecule type" value="Genomic_DNA"/>
</dbReference>
<accession>A0AAN6T861</accession>
<organism evidence="2 3">
    <name type="scientific">Canariomyces notabilis</name>
    <dbReference type="NCBI Taxonomy" id="2074819"/>
    <lineage>
        <taxon>Eukaryota</taxon>
        <taxon>Fungi</taxon>
        <taxon>Dikarya</taxon>
        <taxon>Ascomycota</taxon>
        <taxon>Pezizomycotina</taxon>
        <taxon>Sordariomycetes</taxon>
        <taxon>Sordariomycetidae</taxon>
        <taxon>Sordariales</taxon>
        <taxon>Chaetomiaceae</taxon>
        <taxon>Canariomyces</taxon>
    </lineage>
</organism>
<gene>
    <name evidence="2" type="ORF">N656DRAFT_372909</name>
</gene>
<evidence type="ECO:0000313" key="3">
    <source>
        <dbReference type="Proteomes" id="UP001302812"/>
    </source>
</evidence>
<feature type="compositionally biased region" description="Polar residues" evidence="1">
    <location>
        <begin position="56"/>
        <end position="73"/>
    </location>
</feature>
<feature type="compositionally biased region" description="Low complexity" evidence="1">
    <location>
        <begin position="34"/>
        <end position="43"/>
    </location>
</feature>
<feature type="region of interest" description="Disordered" evidence="1">
    <location>
        <begin position="1"/>
        <end position="225"/>
    </location>
</feature>
<reference evidence="2" key="1">
    <citation type="journal article" date="2023" name="Mol. Phylogenet. Evol.">
        <title>Genome-scale phylogeny and comparative genomics of the fungal order Sordariales.</title>
        <authorList>
            <person name="Hensen N."/>
            <person name="Bonometti L."/>
            <person name="Westerberg I."/>
            <person name="Brannstrom I.O."/>
            <person name="Guillou S."/>
            <person name="Cros-Aarteil S."/>
            <person name="Calhoun S."/>
            <person name="Haridas S."/>
            <person name="Kuo A."/>
            <person name="Mondo S."/>
            <person name="Pangilinan J."/>
            <person name="Riley R."/>
            <person name="LaButti K."/>
            <person name="Andreopoulos B."/>
            <person name="Lipzen A."/>
            <person name="Chen C."/>
            <person name="Yan M."/>
            <person name="Daum C."/>
            <person name="Ng V."/>
            <person name="Clum A."/>
            <person name="Steindorff A."/>
            <person name="Ohm R.A."/>
            <person name="Martin F."/>
            <person name="Silar P."/>
            <person name="Natvig D.O."/>
            <person name="Lalanne C."/>
            <person name="Gautier V."/>
            <person name="Ament-Velasquez S.L."/>
            <person name="Kruys A."/>
            <person name="Hutchinson M.I."/>
            <person name="Powell A.J."/>
            <person name="Barry K."/>
            <person name="Miller A.N."/>
            <person name="Grigoriev I.V."/>
            <person name="Debuchy R."/>
            <person name="Gladieux P."/>
            <person name="Hiltunen Thoren M."/>
            <person name="Johannesson H."/>
        </authorList>
    </citation>
    <scope>NUCLEOTIDE SEQUENCE</scope>
    <source>
        <strain evidence="2">CBS 508.74</strain>
    </source>
</reference>
<feature type="compositionally biased region" description="Polar residues" evidence="1">
    <location>
        <begin position="216"/>
        <end position="225"/>
    </location>
</feature>
<feature type="compositionally biased region" description="Basic and acidic residues" evidence="1">
    <location>
        <begin position="101"/>
        <end position="125"/>
    </location>
</feature>
<comment type="caution">
    <text evidence="2">The sequence shown here is derived from an EMBL/GenBank/DDBJ whole genome shotgun (WGS) entry which is preliminary data.</text>
</comment>
<dbReference type="Proteomes" id="UP001302812">
    <property type="component" value="Unassembled WGS sequence"/>
</dbReference>
<feature type="compositionally biased region" description="Polar residues" evidence="1">
    <location>
        <begin position="250"/>
        <end position="262"/>
    </location>
</feature>
<name>A0AAN6T861_9PEZI</name>
<evidence type="ECO:0000313" key="2">
    <source>
        <dbReference type="EMBL" id="KAK4108760.1"/>
    </source>
</evidence>
<protein>
    <submittedName>
        <fullName evidence="2">Uncharacterized protein</fullName>
    </submittedName>
</protein>
<evidence type="ECO:0000256" key="1">
    <source>
        <dbReference type="SAM" id="MobiDB-lite"/>
    </source>
</evidence>
<proteinExistence type="predicted"/>
<dbReference type="AlphaFoldDB" id="A0AAN6T861"/>
<keyword evidence="3" id="KW-1185">Reference proteome</keyword>
<feature type="compositionally biased region" description="Polar residues" evidence="1">
    <location>
        <begin position="178"/>
        <end position="188"/>
    </location>
</feature>
<feature type="region of interest" description="Disordered" evidence="1">
    <location>
        <begin position="243"/>
        <end position="262"/>
    </location>
</feature>
<sequence length="414" mass="44738">MERETPLWGWSLPAPRPAQPRRMKSNSSDRSHTSDASFSSCSSEDPFAFSPAGTPLNENGPSRARTSAHSTNLDGLRDGPMLGKEVNTRPKVINTISAPENYHRISQGDRRKPIPIELPGRRRTDPTSASVCTPPEPLSARGDIHGGYFPLHEDPQSRVRVPHPFQPLTNMTRHRSPSRSAEPSNFSTEPRLLGAGDPSKPSQSFSSQSNVSKSSHTPLSSYIPNGAQQDVALPLGKYYPSNWENRHGQSRQNRPFSPSKCTSLAVQSETQVPMYHGDQAQARSGSEAQRRLQQYQRDMVAQAAMATRALLAKTASTASSAAASSYPSVPAALLRSHKPVSPRLQPLGSPGPVTPMSLEDGYLTLRGRIPAVGLDHSVHHDAGAGVSSDWSGNGRHRQCGEDSHLAPPLSALSV</sequence>
<feature type="region of interest" description="Disordered" evidence="1">
    <location>
        <begin position="385"/>
        <end position="414"/>
    </location>
</feature>
<dbReference type="RefSeq" id="XP_064666330.1">
    <property type="nucleotide sequence ID" value="XM_064809421.1"/>
</dbReference>